<reference evidence="2" key="1">
    <citation type="journal article" date="2013" name="Nat. Genet.">
        <title>The duck genome and transcriptome provide insight into an avian influenza virus reservoir species.</title>
        <authorList>
            <person name="Huang Y."/>
            <person name="Li Y."/>
            <person name="Burt D.W."/>
            <person name="Chen H."/>
            <person name="Zhang Y."/>
            <person name="Qian W."/>
            <person name="Kim H."/>
            <person name="Gan S."/>
            <person name="Zhao Y."/>
            <person name="Li J."/>
            <person name="Yi K."/>
            <person name="Feng H."/>
            <person name="Zhu P."/>
            <person name="Li B."/>
            <person name="Liu Q."/>
            <person name="Fairley S."/>
            <person name="Magor K.E."/>
            <person name="Du Z."/>
            <person name="Hu X."/>
            <person name="Goodman L."/>
            <person name="Tafer H."/>
            <person name="Vignal A."/>
            <person name="Lee T."/>
            <person name="Kim K.W."/>
            <person name="Sheng Z."/>
            <person name="An Y."/>
            <person name="Searle S."/>
            <person name="Herrero J."/>
            <person name="Groenen M.A."/>
            <person name="Crooijmans R.P."/>
            <person name="Faraut T."/>
            <person name="Cai Q."/>
            <person name="Webster R.G."/>
            <person name="Aldridge J.R."/>
            <person name="Warren W.C."/>
            <person name="Bartschat S."/>
            <person name="Kehr S."/>
            <person name="Marz M."/>
            <person name="Stadler P.F."/>
            <person name="Smith J."/>
            <person name="Kraus R.H."/>
            <person name="Zhao Y."/>
            <person name="Ren L."/>
            <person name="Fei J."/>
            <person name="Morisson M."/>
            <person name="Kaiser P."/>
            <person name="Griffin D.K."/>
            <person name="Rao M."/>
            <person name="Pitel F."/>
            <person name="Wang J."/>
            <person name="Li N."/>
        </authorList>
    </citation>
    <scope>NUCLEOTIDE SEQUENCE [LARGE SCALE GENOMIC DNA]</scope>
</reference>
<proteinExistence type="predicted"/>
<dbReference type="AlphaFoldDB" id="R0KF42"/>
<organism evidence="1 2">
    <name type="scientific">Anas platyrhynchos</name>
    <name type="common">Mallard</name>
    <name type="synonym">Anas boschas</name>
    <dbReference type="NCBI Taxonomy" id="8839"/>
    <lineage>
        <taxon>Eukaryota</taxon>
        <taxon>Metazoa</taxon>
        <taxon>Chordata</taxon>
        <taxon>Craniata</taxon>
        <taxon>Vertebrata</taxon>
        <taxon>Euteleostomi</taxon>
        <taxon>Archelosauria</taxon>
        <taxon>Archosauria</taxon>
        <taxon>Dinosauria</taxon>
        <taxon>Saurischia</taxon>
        <taxon>Theropoda</taxon>
        <taxon>Coelurosauria</taxon>
        <taxon>Aves</taxon>
        <taxon>Neognathae</taxon>
        <taxon>Galloanserae</taxon>
        <taxon>Anseriformes</taxon>
        <taxon>Anatidae</taxon>
        <taxon>Anatinae</taxon>
        <taxon>Anas</taxon>
    </lineage>
</organism>
<name>R0KF42_ANAPL</name>
<keyword evidence="2" id="KW-1185">Reference proteome</keyword>
<evidence type="ECO:0000313" key="2">
    <source>
        <dbReference type="Proteomes" id="UP000296049"/>
    </source>
</evidence>
<dbReference type="EMBL" id="KB742397">
    <property type="protein sequence ID" value="EOB09041.1"/>
    <property type="molecule type" value="Genomic_DNA"/>
</dbReference>
<accession>R0KF42</accession>
<evidence type="ECO:0000313" key="1">
    <source>
        <dbReference type="EMBL" id="EOB09041.1"/>
    </source>
</evidence>
<protein>
    <submittedName>
        <fullName evidence="1">Uncharacterized protein</fullName>
    </submittedName>
</protein>
<gene>
    <name evidence="1" type="ORF">Anapl_12481</name>
</gene>
<dbReference type="Proteomes" id="UP000296049">
    <property type="component" value="Unassembled WGS sequence"/>
</dbReference>
<sequence>MDIAQLPSAGGLVRPDLGVALVLLEVVLSAVRVDAAMPPKRRPRFALRSAWLVVPGGALGEFLHIVAKHKLADKPHSPTGRAKTSKYHCFRLQLCPNSELMSATCSAKLVEPTYQPLVLVQQAESHAGVFLPILILGMLQPLV</sequence>